<dbReference type="PROSITE" id="PS50883">
    <property type="entry name" value="EAL"/>
    <property type="match status" value="1"/>
</dbReference>
<dbReference type="OrthoDB" id="581425at2"/>
<dbReference type="CDD" id="cd01948">
    <property type="entry name" value="EAL"/>
    <property type="match status" value="1"/>
</dbReference>
<evidence type="ECO:0000313" key="2">
    <source>
        <dbReference type="EMBL" id="PZD95839.1"/>
    </source>
</evidence>
<dbReference type="InterPro" id="IPR050706">
    <property type="entry name" value="Cyclic-di-GMP_PDE-like"/>
</dbReference>
<dbReference type="Gene3D" id="3.20.20.450">
    <property type="entry name" value="EAL domain"/>
    <property type="match status" value="1"/>
</dbReference>
<organism evidence="2 3">
    <name type="scientific">Paenibacillus sambharensis</name>
    <dbReference type="NCBI Taxonomy" id="1803190"/>
    <lineage>
        <taxon>Bacteria</taxon>
        <taxon>Bacillati</taxon>
        <taxon>Bacillota</taxon>
        <taxon>Bacilli</taxon>
        <taxon>Bacillales</taxon>
        <taxon>Paenibacillaceae</taxon>
        <taxon>Paenibacillus</taxon>
    </lineage>
</organism>
<name>A0A2W1LAU4_9BACL</name>
<dbReference type="Proteomes" id="UP000249522">
    <property type="component" value="Unassembled WGS sequence"/>
</dbReference>
<evidence type="ECO:0000313" key="3">
    <source>
        <dbReference type="Proteomes" id="UP000249522"/>
    </source>
</evidence>
<feature type="domain" description="EAL" evidence="1">
    <location>
        <begin position="163"/>
        <end position="408"/>
    </location>
</feature>
<dbReference type="Pfam" id="PF00563">
    <property type="entry name" value="EAL"/>
    <property type="match status" value="1"/>
</dbReference>
<evidence type="ECO:0000259" key="1">
    <source>
        <dbReference type="PROSITE" id="PS50883"/>
    </source>
</evidence>
<dbReference type="SMART" id="SM00052">
    <property type="entry name" value="EAL"/>
    <property type="match status" value="1"/>
</dbReference>
<dbReference type="GO" id="GO:0071111">
    <property type="term" value="F:cyclic-guanylate-specific phosphodiesterase activity"/>
    <property type="evidence" value="ECO:0007669"/>
    <property type="project" value="InterPro"/>
</dbReference>
<dbReference type="RefSeq" id="WP_111146584.1">
    <property type="nucleotide sequence ID" value="NZ_QKRB01000043.1"/>
</dbReference>
<proteinExistence type="predicted"/>
<gene>
    <name evidence="2" type="ORF">DNH61_10320</name>
</gene>
<dbReference type="AlphaFoldDB" id="A0A2W1LAU4"/>
<protein>
    <recommendedName>
        <fullName evidence="1">EAL domain-containing protein</fullName>
    </recommendedName>
</protein>
<dbReference type="PANTHER" id="PTHR33121">
    <property type="entry name" value="CYCLIC DI-GMP PHOSPHODIESTERASE PDEF"/>
    <property type="match status" value="1"/>
</dbReference>
<reference evidence="2 3" key="1">
    <citation type="submission" date="2018-06" db="EMBL/GenBank/DDBJ databases">
        <title>Paenibacillus imtechensis sp. nov.</title>
        <authorList>
            <person name="Pinnaka A.K."/>
            <person name="Singh H."/>
            <person name="Kaur M."/>
        </authorList>
    </citation>
    <scope>NUCLEOTIDE SEQUENCE [LARGE SCALE GENOMIC DNA]</scope>
    <source>
        <strain evidence="2 3">SMB1</strain>
    </source>
</reference>
<dbReference type="SUPFAM" id="SSF141868">
    <property type="entry name" value="EAL domain-like"/>
    <property type="match status" value="1"/>
</dbReference>
<dbReference type="EMBL" id="QKRB01000043">
    <property type="protein sequence ID" value="PZD95839.1"/>
    <property type="molecule type" value="Genomic_DNA"/>
</dbReference>
<dbReference type="InterPro" id="IPR035919">
    <property type="entry name" value="EAL_sf"/>
</dbReference>
<keyword evidence="3" id="KW-1185">Reference proteome</keyword>
<dbReference type="InterPro" id="IPR001633">
    <property type="entry name" value="EAL_dom"/>
</dbReference>
<sequence>MYKPFREAAGSQEAESHEGLVGVIYFGLKTGEEDQAPVYSIQAIPGWRRFAEAALKNLPRQDVIIQAVRWIGDDLFVLLRRPGHHEDGFWEWLLELSRTIRLEWAEGWRAECRSSLAYKEPAALHAGISAYRASRDTEEDLQLRYNSMKRALIHGQHPMAIEQSLRKLALKNILGQDGLYPVYQPIISVQDGSCFGYEALTRLVDKSWFDGPLPLFKFAGEEGAVYTLDTLAREKAIQGFRAPGEQKIFINLTAHIMDDPRFTAGQTLQLLSCRGLSPSNVVFEITERTSIEDFEAAKKVLSHYRSQGYQIAIDDVGAGYSSLQSIVELRPDYIKIDRSLVQNIHQDEMKEQIMSTFVEFSGRMGISVVAEGIEQQEELDKVKEMGVGYAQGYLLGRPQSFAEDPATA</sequence>
<comment type="caution">
    <text evidence="2">The sequence shown here is derived from an EMBL/GenBank/DDBJ whole genome shotgun (WGS) entry which is preliminary data.</text>
</comment>
<accession>A0A2W1LAU4</accession>
<dbReference type="PANTHER" id="PTHR33121:SF76">
    <property type="entry name" value="SIGNALING PROTEIN"/>
    <property type="match status" value="1"/>
</dbReference>